<dbReference type="EMBL" id="CABM01000002">
    <property type="protein sequence ID" value="CBH95226.1"/>
    <property type="molecule type" value="Genomic_DNA"/>
</dbReference>
<gene>
    <name evidence="1" type="ORF">CARN2_0613</name>
</gene>
<accession>E6PJS7</accession>
<evidence type="ECO:0000313" key="1">
    <source>
        <dbReference type="EMBL" id="CBH95226.1"/>
    </source>
</evidence>
<proteinExistence type="predicted"/>
<sequence>MMPSIARYCDGPLPPCGSSGRRLMSFEVCRPAIALSHTESRHVTPSPAIAPGLSFLEQATCPAIPAQTLHSHYMNAGQQKARRGNPG</sequence>
<dbReference type="AlphaFoldDB" id="E6PJS7"/>
<protein>
    <submittedName>
        <fullName evidence="1">Uncharacterized protein</fullName>
    </submittedName>
</protein>
<reference evidence="1" key="1">
    <citation type="submission" date="2009-10" db="EMBL/GenBank/DDBJ databases">
        <title>Diversity of trophic interactions inside an arsenic-rich microbial ecosystem.</title>
        <authorList>
            <person name="Bertin P.N."/>
            <person name="Heinrich-Salmeron A."/>
            <person name="Pelletier E."/>
            <person name="Goulhen-Chollet F."/>
            <person name="Arsene-Ploetze F."/>
            <person name="Gallien S."/>
            <person name="Calteau A."/>
            <person name="Vallenet D."/>
            <person name="Casiot C."/>
            <person name="Chane-Woon-Ming B."/>
            <person name="Giloteaux L."/>
            <person name="Barakat M."/>
            <person name="Bonnefoy V."/>
            <person name="Bruneel O."/>
            <person name="Chandler M."/>
            <person name="Cleiss J."/>
            <person name="Duran R."/>
            <person name="Elbaz-Poulichet F."/>
            <person name="Fonknechten N."/>
            <person name="Lauga B."/>
            <person name="Mornico D."/>
            <person name="Ortet P."/>
            <person name="Schaeffer C."/>
            <person name="Siguier P."/>
            <person name="Alexander Thil Smith A."/>
            <person name="Van Dorsselaer A."/>
            <person name="Weissenbach J."/>
            <person name="Medigue C."/>
            <person name="Le Paslier D."/>
        </authorList>
    </citation>
    <scope>NUCLEOTIDE SEQUENCE</scope>
</reference>
<organism evidence="1">
    <name type="scientific">mine drainage metagenome</name>
    <dbReference type="NCBI Taxonomy" id="410659"/>
    <lineage>
        <taxon>unclassified sequences</taxon>
        <taxon>metagenomes</taxon>
        <taxon>ecological metagenomes</taxon>
    </lineage>
</organism>
<comment type="caution">
    <text evidence="1">The sequence shown here is derived from an EMBL/GenBank/DDBJ whole genome shotgun (WGS) entry which is preliminary data.</text>
</comment>
<name>E6PJS7_9ZZZZ</name>